<evidence type="ECO:0000313" key="2">
    <source>
        <dbReference type="Proteomes" id="UP000016480"/>
    </source>
</evidence>
<dbReference type="EMBL" id="AHCD03000020">
    <property type="protein sequence ID" value="KAF7789013.1"/>
    <property type="molecule type" value="Genomic_DNA"/>
</dbReference>
<protein>
    <submittedName>
        <fullName evidence="1">Uncharacterized protein</fullName>
    </submittedName>
</protein>
<comment type="caution">
    <text evidence="1">The sequence shown here is derived from an EMBL/GenBank/DDBJ whole genome shotgun (WGS) entry which is preliminary data.</text>
</comment>
<accession>A0A8T0CE74</accession>
<organism evidence="1 2">
    <name type="scientific">Pseudoalteromonas rubra</name>
    <dbReference type="NCBI Taxonomy" id="43658"/>
    <lineage>
        <taxon>Bacteria</taxon>
        <taxon>Pseudomonadati</taxon>
        <taxon>Pseudomonadota</taxon>
        <taxon>Gammaproteobacteria</taxon>
        <taxon>Alteromonadales</taxon>
        <taxon>Pseudoalteromonadaceae</taxon>
        <taxon>Pseudoalteromonas</taxon>
    </lineage>
</organism>
<dbReference type="Proteomes" id="UP000016480">
    <property type="component" value="Unassembled WGS sequence"/>
</dbReference>
<gene>
    <name evidence="1" type="ORF">PRUB_a2140</name>
</gene>
<sequence length="41" mass="4259">MRGRTSSVGGLRDELQTGWSASNWASSVEPPKNIALALTGG</sequence>
<dbReference type="AlphaFoldDB" id="A0A8T0CE74"/>
<evidence type="ECO:0000313" key="1">
    <source>
        <dbReference type="EMBL" id="KAF7789013.1"/>
    </source>
</evidence>
<proteinExistence type="predicted"/>
<reference evidence="1 2" key="1">
    <citation type="journal article" date="2012" name="J. Bacteriol.">
        <title>Genome sequence of the cycloprodigiosin-producing bacterial strain Pseudoalteromonas rubra ATCC 29570(T).</title>
        <authorList>
            <person name="Xie B.B."/>
            <person name="Shu Y.L."/>
            <person name="Qin Q.L."/>
            <person name="Rong J.C."/>
            <person name="Zhang X.Y."/>
            <person name="Chen X.L."/>
            <person name="Zhou B.C."/>
            <person name="Zhang Y.Z."/>
        </authorList>
    </citation>
    <scope>NUCLEOTIDE SEQUENCE [LARGE SCALE GENOMIC DNA]</scope>
    <source>
        <strain evidence="1 2">DSM 6842</strain>
    </source>
</reference>
<name>A0A8T0CE74_9GAMM</name>